<dbReference type="EMBL" id="AP023189">
    <property type="protein sequence ID" value="BCG26478.1"/>
    <property type="molecule type" value="Genomic_DNA"/>
</dbReference>
<evidence type="ECO:0000256" key="1">
    <source>
        <dbReference type="SAM" id="MobiDB-lite"/>
    </source>
</evidence>
<evidence type="ECO:0008006" key="4">
    <source>
        <dbReference type="Google" id="ProtNLM"/>
    </source>
</evidence>
<feature type="region of interest" description="Disordered" evidence="1">
    <location>
        <begin position="64"/>
        <end position="146"/>
    </location>
</feature>
<dbReference type="KEGG" id="ptw:TUM18999_46690"/>
<name>A0A6J4EAS3_9PSED</name>
<proteinExistence type="predicted"/>
<dbReference type="AlphaFoldDB" id="A0A6J4EAS3"/>
<accession>A0A6J4EAS3</accession>
<organism evidence="2 3">
    <name type="scientific">Pseudomonas tohonis</name>
    <dbReference type="NCBI Taxonomy" id="2725477"/>
    <lineage>
        <taxon>Bacteria</taxon>
        <taxon>Pseudomonadati</taxon>
        <taxon>Pseudomonadota</taxon>
        <taxon>Gammaproteobacteria</taxon>
        <taxon>Pseudomonadales</taxon>
        <taxon>Pseudomonadaceae</taxon>
        <taxon>Pseudomonas</taxon>
    </lineage>
</organism>
<evidence type="ECO:0000313" key="2">
    <source>
        <dbReference type="EMBL" id="BCG26478.1"/>
    </source>
</evidence>
<protein>
    <recommendedName>
        <fullName evidence="4">Helix-turn-helix domain-containing protein</fullName>
    </recommendedName>
</protein>
<sequence>MLISLADNANDEGVCWPSVSNISLRTCLSERAVQGAIKWLCSVGALATSDRTGRSTVYTVTPEAYAPPQELHPRSKCTPAYGAGLPPQELHPTPADTAPHPRSSCTQNRNRTKREPSEEPQSSLPTVPAGQRKAKRPTKAQSQEAELARQEACRAIWNAYAMAYFDRYGAKPVRNAKVNAQVPALLKRLGAEEAPAVAAYFVGINDAYLIRSYHEFGQLLAKAEAYRTAWATQTQVTGRTAQQAEKTQANLSAAQAALQVQRERRAASANA</sequence>
<gene>
    <name evidence="2" type="ORF">TUM18999_46690</name>
</gene>
<reference evidence="2 3" key="1">
    <citation type="submission" date="2020-05" db="EMBL/GenBank/DDBJ databases">
        <title>Characterization of novel class B3 metallo-beta-lactamase from novel Pseudomonas species.</title>
        <authorList>
            <person name="Yamada K."/>
            <person name="Aoki K."/>
            <person name="Ishii Y."/>
        </authorList>
    </citation>
    <scope>NUCLEOTIDE SEQUENCE [LARGE SCALE GENOMIC DNA]</scope>
    <source>
        <strain evidence="2 3">TUM18999</strain>
    </source>
</reference>
<dbReference type="Proteomes" id="UP000509383">
    <property type="component" value="Chromosome"/>
</dbReference>
<evidence type="ECO:0000313" key="3">
    <source>
        <dbReference type="Proteomes" id="UP000509383"/>
    </source>
</evidence>